<protein>
    <submittedName>
        <fullName evidence="3">Unnamed protein product</fullName>
    </submittedName>
</protein>
<accession>A0A9W6YRQ2</accession>
<name>A0A9W6YRQ2_AMBMO</name>
<dbReference type="EMBL" id="BSXU01001257">
    <property type="protein sequence ID" value="GMG25465.1"/>
    <property type="molecule type" value="Genomic_DNA"/>
</dbReference>
<keyword evidence="1" id="KW-0175">Coiled coil</keyword>
<keyword evidence="4" id="KW-1185">Reference proteome</keyword>
<feature type="coiled-coil region" evidence="1">
    <location>
        <begin position="89"/>
        <end position="116"/>
    </location>
</feature>
<feature type="region of interest" description="Disordered" evidence="2">
    <location>
        <begin position="153"/>
        <end position="175"/>
    </location>
</feature>
<gene>
    <name evidence="3" type="ORF">Amon01_000310700</name>
</gene>
<sequence>MSELSEIKKLAKAIVLAGIAEADDDPDFNSVNHVHQILSSLRGPNITSTSHNEFPNELNDCQQPITERERSTQIEGSKSDAKTITGRFNKLLRQIRKCLEREIELHEKDNDDQESYQAILRRERKFNRYYMCMALSLPILQYLPVPEVEMLTGQPTKQANPTEEENPNESKTRRTRTRTLIGTNSQGAINAIVEFSKPVWFIPVSFPESEPALTGILESKYQEFLKNVNRTAVDEYIEVCPVPLPEDERILTQSSQESTCGFLLGKCLLDELEVCTGYITEKEFGLQGRLAEVLPERMAINGLATNIRVDFAMTKNGRPVLLVEMKQFSIEHLFDEDKCETYTTQSILREVYIYHWVYQMPVMISDSYHHFMIWFDKPGVIAKHPTFVSDPWKLFYDEESKVTSSTEITELENEKYDITSYSAVGSEQSKAAAAATAIDRSTSSSRNTGLEKRKCEITLKFDYAALRAKHPEVATSILKDHDEAKVSNDSGKKINCREIKFRYIRMENTEEGFTVKKKLLALMYDEAQNLTGDLRSVIRHGVGAEDYTEEHLYNHNEQIEQRKIDKAREISKLFLGSVDEWSEMSKTRYYAGVY</sequence>
<organism evidence="3 4">
    <name type="scientific">Ambrosiozyma monospora</name>
    <name type="common">Yeast</name>
    <name type="synonym">Endomycopsis monosporus</name>
    <dbReference type="NCBI Taxonomy" id="43982"/>
    <lineage>
        <taxon>Eukaryota</taxon>
        <taxon>Fungi</taxon>
        <taxon>Dikarya</taxon>
        <taxon>Ascomycota</taxon>
        <taxon>Saccharomycotina</taxon>
        <taxon>Pichiomycetes</taxon>
        <taxon>Pichiales</taxon>
        <taxon>Pichiaceae</taxon>
        <taxon>Ambrosiozyma</taxon>
    </lineage>
</organism>
<reference evidence="3" key="1">
    <citation type="submission" date="2023-04" db="EMBL/GenBank/DDBJ databases">
        <title>Ambrosiozyma monospora NBRC 1965.</title>
        <authorList>
            <person name="Ichikawa N."/>
            <person name="Sato H."/>
            <person name="Tonouchi N."/>
        </authorList>
    </citation>
    <scope>NUCLEOTIDE SEQUENCE</scope>
    <source>
        <strain evidence="3">NBRC 1965</strain>
    </source>
</reference>
<proteinExistence type="predicted"/>
<evidence type="ECO:0000256" key="1">
    <source>
        <dbReference type="SAM" id="Coils"/>
    </source>
</evidence>
<evidence type="ECO:0000313" key="3">
    <source>
        <dbReference type="EMBL" id="GMG25465.1"/>
    </source>
</evidence>
<evidence type="ECO:0000256" key="2">
    <source>
        <dbReference type="SAM" id="MobiDB-lite"/>
    </source>
</evidence>
<comment type="caution">
    <text evidence="3">The sequence shown here is derived from an EMBL/GenBank/DDBJ whole genome shotgun (WGS) entry which is preliminary data.</text>
</comment>
<evidence type="ECO:0000313" key="4">
    <source>
        <dbReference type="Proteomes" id="UP001165063"/>
    </source>
</evidence>
<dbReference type="Proteomes" id="UP001165063">
    <property type="component" value="Unassembled WGS sequence"/>
</dbReference>
<dbReference type="AlphaFoldDB" id="A0A9W6YRQ2"/>